<dbReference type="Proteomes" id="UP000476176">
    <property type="component" value="Unassembled WGS sequence"/>
</dbReference>
<dbReference type="EMBL" id="QXGD01000408">
    <property type="protein sequence ID" value="KAE9240516.1"/>
    <property type="molecule type" value="Genomic_DNA"/>
</dbReference>
<dbReference type="Proteomes" id="UP000429523">
    <property type="component" value="Unassembled WGS sequence"/>
</dbReference>
<evidence type="ECO:0000313" key="6">
    <source>
        <dbReference type="EMBL" id="KAE9217481.1"/>
    </source>
</evidence>
<dbReference type="EMBL" id="QXGA01000351">
    <property type="protein sequence ID" value="KAE9147381.1"/>
    <property type="molecule type" value="Genomic_DNA"/>
</dbReference>
<dbReference type="Proteomes" id="UP000441208">
    <property type="component" value="Unassembled WGS sequence"/>
</dbReference>
<evidence type="ECO:0000313" key="2">
    <source>
        <dbReference type="EMBL" id="KAE8940557.1"/>
    </source>
</evidence>
<gene>
    <name evidence="9" type="ORF">PF001_g8143</name>
    <name evidence="8" type="ORF">PF002_g9728</name>
    <name evidence="7" type="ORF">PF004_g7762</name>
    <name evidence="6" type="ORF">PF005_g8644</name>
    <name evidence="5" type="ORF">PF006_g7929</name>
    <name evidence="4" type="ORF">PF007_g8942</name>
    <name evidence="2" type="ORF">PF009_g9634</name>
    <name evidence="3" type="ORF">PF011_g7558</name>
</gene>
<dbReference type="Proteomes" id="UP000440732">
    <property type="component" value="Unassembled WGS sequence"/>
</dbReference>
<feature type="compositionally biased region" description="Basic and acidic residues" evidence="1">
    <location>
        <begin position="1"/>
        <end position="17"/>
    </location>
</feature>
<comment type="caution">
    <text evidence="9">The sequence shown here is derived from an EMBL/GenBank/DDBJ whole genome shotgun (WGS) entry which is preliminary data.</text>
</comment>
<dbReference type="AlphaFoldDB" id="A0A6A4DXV2"/>
<proteinExistence type="predicted"/>
<evidence type="ECO:0000313" key="13">
    <source>
        <dbReference type="Proteomes" id="UP000440367"/>
    </source>
</evidence>
<evidence type="ECO:0000313" key="14">
    <source>
        <dbReference type="Proteomes" id="UP000440732"/>
    </source>
</evidence>
<evidence type="ECO:0000313" key="3">
    <source>
        <dbReference type="EMBL" id="KAE9015566.1"/>
    </source>
</evidence>
<evidence type="ECO:0000313" key="9">
    <source>
        <dbReference type="EMBL" id="KAE9314707.1"/>
    </source>
</evidence>
<dbReference type="EMBL" id="QXGE01000362">
    <property type="protein sequence ID" value="KAE9314707.1"/>
    <property type="molecule type" value="Genomic_DNA"/>
</dbReference>
<dbReference type="EMBL" id="QXGB01000372">
    <property type="protein sequence ID" value="KAE9217481.1"/>
    <property type="molecule type" value="Genomic_DNA"/>
</dbReference>
<dbReference type="Proteomes" id="UP000440367">
    <property type="component" value="Unassembled WGS sequence"/>
</dbReference>
<evidence type="ECO:0000313" key="10">
    <source>
        <dbReference type="Proteomes" id="UP000429523"/>
    </source>
</evidence>
<accession>A0A6A4DXV2</accession>
<protein>
    <submittedName>
        <fullName evidence="9">Uncharacterized protein</fullName>
    </submittedName>
</protein>
<sequence length="152" mass="16875">MEGRKQTAKSKDKRDETLSDEESDIKPQMKMLKAAVRQVTPKDQHDGAKKKRVSSWLSVRTAGALGDGISKRSQLLCVHEIRTLCEGASDAEAKNDQYTQQRGKRHKNTGKLGADAVVGYGVRCAQDVLSGRGRYEWMDENRKGAQLLTAQT</sequence>
<evidence type="ECO:0000313" key="16">
    <source>
        <dbReference type="Proteomes" id="UP000460718"/>
    </source>
</evidence>
<dbReference type="EMBL" id="QXFZ01000388">
    <property type="protein sequence ID" value="KAE9118401.1"/>
    <property type="molecule type" value="Genomic_DNA"/>
</dbReference>
<dbReference type="Proteomes" id="UP000460718">
    <property type="component" value="Unassembled WGS sequence"/>
</dbReference>
<dbReference type="Proteomes" id="UP000437068">
    <property type="component" value="Unassembled WGS sequence"/>
</dbReference>
<evidence type="ECO:0000313" key="5">
    <source>
        <dbReference type="EMBL" id="KAE9147381.1"/>
    </source>
</evidence>
<evidence type="ECO:0000313" key="11">
    <source>
        <dbReference type="Proteomes" id="UP000433483"/>
    </source>
</evidence>
<dbReference type="OrthoDB" id="10276652at2759"/>
<name>A0A6A4DXV2_9STRA</name>
<evidence type="ECO:0000313" key="12">
    <source>
        <dbReference type="Proteomes" id="UP000437068"/>
    </source>
</evidence>
<keyword evidence="11" id="KW-1185">Reference proteome</keyword>
<dbReference type="EMBL" id="QXFW01000338">
    <property type="protein sequence ID" value="KAE9015566.1"/>
    <property type="molecule type" value="Genomic_DNA"/>
</dbReference>
<dbReference type="Proteomes" id="UP000433483">
    <property type="component" value="Unassembled WGS sequence"/>
</dbReference>
<reference evidence="10 11" key="1">
    <citation type="submission" date="2018-08" db="EMBL/GenBank/DDBJ databases">
        <title>Genomic investigation of the strawberry pathogen Phytophthora fragariae indicates pathogenicity is determined by transcriptional variation in three key races.</title>
        <authorList>
            <person name="Adams T.M."/>
            <person name="Armitage A.D."/>
            <person name="Sobczyk M.K."/>
            <person name="Bates H.J."/>
            <person name="Dunwell J.M."/>
            <person name="Nellist C.F."/>
            <person name="Harrison R.J."/>
        </authorList>
    </citation>
    <scope>NUCLEOTIDE SEQUENCE [LARGE SCALE GENOMIC DNA]</scope>
    <source>
        <strain evidence="9 12">A4</strain>
        <strain evidence="8 13">BC-1</strain>
        <strain evidence="7 17">BC-23</strain>
        <strain evidence="6 11">NOV-27</strain>
        <strain evidence="5 14">NOV-5</strain>
        <strain evidence="4 15">NOV-71</strain>
        <strain evidence="2 10">NOV-9</strain>
        <strain evidence="3 16">SCRP245</strain>
    </source>
</reference>
<evidence type="ECO:0000313" key="4">
    <source>
        <dbReference type="EMBL" id="KAE9118401.1"/>
    </source>
</evidence>
<organism evidence="9 12">
    <name type="scientific">Phytophthora fragariae</name>
    <dbReference type="NCBI Taxonomy" id="53985"/>
    <lineage>
        <taxon>Eukaryota</taxon>
        <taxon>Sar</taxon>
        <taxon>Stramenopiles</taxon>
        <taxon>Oomycota</taxon>
        <taxon>Peronosporomycetes</taxon>
        <taxon>Peronosporales</taxon>
        <taxon>Peronosporaceae</taxon>
        <taxon>Phytophthora</taxon>
    </lineage>
</organism>
<evidence type="ECO:0000313" key="17">
    <source>
        <dbReference type="Proteomes" id="UP000476176"/>
    </source>
</evidence>
<evidence type="ECO:0000256" key="1">
    <source>
        <dbReference type="SAM" id="MobiDB-lite"/>
    </source>
</evidence>
<evidence type="ECO:0000313" key="7">
    <source>
        <dbReference type="EMBL" id="KAE9239864.1"/>
    </source>
</evidence>
<evidence type="ECO:0000313" key="8">
    <source>
        <dbReference type="EMBL" id="KAE9240516.1"/>
    </source>
</evidence>
<feature type="region of interest" description="Disordered" evidence="1">
    <location>
        <begin position="1"/>
        <end position="54"/>
    </location>
</feature>
<dbReference type="EMBL" id="QXGC01000344">
    <property type="protein sequence ID" value="KAE9239864.1"/>
    <property type="molecule type" value="Genomic_DNA"/>
</dbReference>
<dbReference type="EMBL" id="QXGF01000417">
    <property type="protein sequence ID" value="KAE8940557.1"/>
    <property type="molecule type" value="Genomic_DNA"/>
</dbReference>
<evidence type="ECO:0000313" key="15">
    <source>
        <dbReference type="Proteomes" id="UP000441208"/>
    </source>
</evidence>